<gene>
    <name evidence="1" type="ORF">D3272_25630</name>
</gene>
<reference evidence="1 2" key="2">
    <citation type="submission" date="2019-02" db="EMBL/GenBank/DDBJ databases">
        <title>'Lichenibacterium ramalinii' gen. nov. sp. nov., 'Lichenibacterium minor' gen. nov. sp. nov.</title>
        <authorList>
            <person name="Pankratov T."/>
        </authorList>
    </citation>
    <scope>NUCLEOTIDE SEQUENCE [LARGE SCALE GENOMIC DNA]</scope>
    <source>
        <strain evidence="1 2">RmlP001</strain>
    </source>
</reference>
<dbReference type="OrthoDB" id="2086168at2"/>
<proteinExistence type="predicted"/>
<comment type="caution">
    <text evidence="1">The sequence shown here is derived from an EMBL/GenBank/DDBJ whole genome shotgun (WGS) entry which is preliminary data.</text>
</comment>
<dbReference type="AlphaFoldDB" id="A0A4Q2R4R2"/>
<accession>A0A4Q2R4R2</accession>
<reference evidence="1 2" key="1">
    <citation type="submission" date="2018-09" db="EMBL/GenBank/DDBJ databases">
        <authorList>
            <person name="Grouzdev D.S."/>
            <person name="Krutkina M.S."/>
        </authorList>
    </citation>
    <scope>NUCLEOTIDE SEQUENCE [LARGE SCALE GENOMIC DNA]</scope>
    <source>
        <strain evidence="1 2">RmlP001</strain>
    </source>
</reference>
<keyword evidence="2" id="KW-1185">Reference proteome</keyword>
<name>A0A4Q2R4R2_9HYPH</name>
<dbReference type="RefSeq" id="WP_129222088.1">
    <property type="nucleotide sequence ID" value="NZ_QYBC01000036.1"/>
</dbReference>
<dbReference type="EMBL" id="QYBC01000036">
    <property type="protein sequence ID" value="RYB01525.1"/>
    <property type="molecule type" value="Genomic_DNA"/>
</dbReference>
<dbReference type="Proteomes" id="UP000289411">
    <property type="component" value="Unassembled WGS sequence"/>
</dbReference>
<protein>
    <submittedName>
        <fullName evidence="1">Uncharacterized protein</fullName>
    </submittedName>
</protein>
<organism evidence="1 2">
    <name type="scientific">Lichenibacterium ramalinae</name>
    <dbReference type="NCBI Taxonomy" id="2316527"/>
    <lineage>
        <taxon>Bacteria</taxon>
        <taxon>Pseudomonadati</taxon>
        <taxon>Pseudomonadota</taxon>
        <taxon>Alphaproteobacteria</taxon>
        <taxon>Hyphomicrobiales</taxon>
        <taxon>Lichenihabitantaceae</taxon>
        <taxon>Lichenibacterium</taxon>
    </lineage>
</organism>
<sequence length="108" mass="11529">MCALCGVLGASEHWADAHARPGAFTRNTGPLERRRERARRVTAANRVLGAFGMVLSDWQGSAFLLATRTGKTVLVGDLGHLWVSAEALAGRALDPLDPALLQRLEAAP</sequence>
<evidence type="ECO:0000313" key="2">
    <source>
        <dbReference type="Proteomes" id="UP000289411"/>
    </source>
</evidence>
<evidence type="ECO:0000313" key="1">
    <source>
        <dbReference type="EMBL" id="RYB01525.1"/>
    </source>
</evidence>